<feature type="signal peptide" evidence="2">
    <location>
        <begin position="1"/>
        <end position="21"/>
    </location>
</feature>
<protein>
    <submittedName>
        <fullName evidence="3">Polysaccharide lyase</fullName>
    </submittedName>
</protein>
<keyword evidence="3" id="KW-0456">Lyase</keyword>
<dbReference type="Gene3D" id="2.60.120.200">
    <property type="match status" value="1"/>
</dbReference>
<evidence type="ECO:0000313" key="3">
    <source>
        <dbReference type="EMBL" id="MFC6958289.1"/>
    </source>
</evidence>
<organism evidence="3 4">
    <name type="scientific">Glycomyces mayteni</name>
    <dbReference type="NCBI Taxonomy" id="543887"/>
    <lineage>
        <taxon>Bacteria</taxon>
        <taxon>Bacillati</taxon>
        <taxon>Actinomycetota</taxon>
        <taxon>Actinomycetes</taxon>
        <taxon>Glycomycetales</taxon>
        <taxon>Glycomycetaceae</taxon>
        <taxon>Glycomyces</taxon>
    </lineage>
</organism>
<dbReference type="RefSeq" id="WP_382346736.1">
    <property type="nucleotide sequence ID" value="NZ_JBHMBP010000001.1"/>
</dbReference>
<name>A0ABW2DBI0_9ACTN</name>
<evidence type="ECO:0000313" key="4">
    <source>
        <dbReference type="Proteomes" id="UP001596470"/>
    </source>
</evidence>
<proteinExistence type="predicted"/>
<dbReference type="InterPro" id="IPR025975">
    <property type="entry name" value="Polysacc_lyase"/>
</dbReference>
<keyword evidence="4" id="KW-1185">Reference proteome</keyword>
<sequence length="289" mass="31702">MKRTALTYAAVALAAAVIAVAAVVVADRSADADTTLESPPPEAGWGPRHGATEHVDWDSELAFQGCCDDSVEESDYSRDGGPAFRSYLRYGDERVADGPRAETHTARWDESRFGPGDTVYYGFSVYLVSTWEPDSSEDIVFQWHTEPEDCETDKPPSAFLSVQPEGMWRLRVNSDDDPCTTADSVEKTGFDLADAAPGQWHDFVFAFRWDSTDTGVVKVWHQTDLAPGWEQVLDTTGPNTFNDAEASGYLKWGLYKPAWNDGPTDVPSRVVFHDNIAFGAGFDAVDPSG</sequence>
<dbReference type="Pfam" id="PF14099">
    <property type="entry name" value="Polysacc_lyase"/>
    <property type="match status" value="1"/>
</dbReference>
<dbReference type="GO" id="GO:0016829">
    <property type="term" value="F:lyase activity"/>
    <property type="evidence" value="ECO:0007669"/>
    <property type="project" value="UniProtKB-KW"/>
</dbReference>
<dbReference type="EMBL" id="JBHSYS010000003">
    <property type="protein sequence ID" value="MFC6958289.1"/>
    <property type="molecule type" value="Genomic_DNA"/>
</dbReference>
<keyword evidence="2" id="KW-0732">Signal</keyword>
<feature type="region of interest" description="Disordered" evidence="1">
    <location>
        <begin position="32"/>
        <end position="51"/>
    </location>
</feature>
<reference evidence="4" key="1">
    <citation type="journal article" date="2019" name="Int. J. Syst. Evol. Microbiol.">
        <title>The Global Catalogue of Microorganisms (GCM) 10K type strain sequencing project: providing services to taxonomists for standard genome sequencing and annotation.</title>
        <authorList>
            <consortium name="The Broad Institute Genomics Platform"/>
            <consortium name="The Broad Institute Genome Sequencing Center for Infectious Disease"/>
            <person name="Wu L."/>
            <person name="Ma J."/>
        </authorList>
    </citation>
    <scope>NUCLEOTIDE SEQUENCE [LARGE SCALE GENOMIC DNA]</scope>
    <source>
        <strain evidence="4">KACC 12634</strain>
    </source>
</reference>
<evidence type="ECO:0000256" key="1">
    <source>
        <dbReference type="SAM" id="MobiDB-lite"/>
    </source>
</evidence>
<dbReference type="Proteomes" id="UP001596470">
    <property type="component" value="Unassembled WGS sequence"/>
</dbReference>
<gene>
    <name evidence="3" type="ORF">ACFQS3_13880</name>
</gene>
<evidence type="ECO:0000256" key="2">
    <source>
        <dbReference type="SAM" id="SignalP"/>
    </source>
</evidence>
<comment type="caution">
    <text evidence="3">The sequence shown here is derived from an EMBL/GenBank/DDBJ whole genome shotgun (WGS) entry which is preliminary data.</text>
</comment>
<accession>A0ABW2DBI0</accession>
<feature type="chain" id="PRO_5046753793" evidence="2">
    <location>
        <begin position="22"/>
        <end position="289"/>
    </location>
</feature>